<evidence type="ECO:0000256" key="1">
    <source>
        <dbReference type="SAM" id="Phobius"/>
    </source>
</evidence>
<feature type="transmembrane region" description="Helical" evidence="1">
    <location>
        <begin position="111"/>
        <end position="127"/>
    </location>
</feature>
<gene>
    <name evidence="2" type="ORF">HH304_04475</name>
</gene>
<organism evidence="2 3">
    <name type="scientific">Marinigracilibium pacificum</name>
    <dbReference type="NCBI Taxonomy" id="2729599"/>
    <lineage>
        <taxon>Bacteria</taxon>
        <taxon>Pseudomonadati</taxon>
        <taxon>Bacteroidota</taxon>
        <taxon>Cytophagia</taxon>
        <taxon>Cytophagales</taxon>
        <taxon>Flammeovirgaceae</taxon>
        <taxon>Marinigracilibium</taxon>
    </lineage>
</organism>
<sequence>MTEKEIKDKILEVFQSQRKNPTAEFDGSHFMDYLTFPAHPKNTIKNSFRGARKYYRFMDKLEMEFGICFSLQDLDKYYSVDQLSKKVLDRIKKGKGNNMILKRRLEEKEKYYFEIALILILGGIYYWQGINWISILLSIGFGIVIYWILSNKIYSKIHDKKLADKILEKK</sequence>
<keyword evidence="1" id="KW-0812">Transmembrane</keyword>
<name>A0A848IZJ6_9BACT</name>
<proteinExistence type="predicted"/>
<dbReference type="AlphaFoldDB" id="A0A848IZJ6"/>
<feature type="transmembrane region" description="Helical" evidence="1">
    <location>
        <begin position="133"/>
        <end position="149"/>
    </location>
</feature>
<dbReference type="Proteomes" id="UP000559010">
    <property type="component" value="Unassembled WGS sequence"/>
</dbReference>
<evidence type="ECO:0000313" key="3">
    <source>
        <dbReference type="Proteomes" id="UP000559010"/>
    </source>
</evidence>
<accession>A0A848IZJ6</accession>
<keyword evidence="1" id="KW-0472">Membrane</keyword>
<evidence type="ECO:0000313" key="2">
    <source>
        <dbReference type="EMBL" id="NMM47644.1"/>
    </source>
</evidence>
<dbReference type="RefSeq" id="WP_169678262.1">
    <property type="nucleotide sequence ID" value="NZ_JABBNU010000002.1"/>
</dbReference>
<reference evidence="2 3" key="1">
    <citation type="submission" date="2020-04" db="EMBL/GenBank/DDBJ databases">
        <title>Flammeovirgaceae bacterium KN852 isolated from deep sea.</title>
        <authorList>
            <person name="Zhang D.-C."/>
        </authorList>
    </citation>
    <scope>NUCLEOTIDE SEQUENCE [LARGE SCALE GENOMIC DNA]</scope>
    <source>
        <strain evidence="2 3">KN852</strain>
    </source>
</reference>
<comment type="caution">
    <text evidence="2">The sequence shown here is derived from an EMBL/GenBank/DDBJ whole genome shotgun (WGS) entry which is preliminary data.</text>
</comment>
<protein>
    <submittedName>
        <fullName evidence="2">Uncharacterized protein</fullName>
    </submittedName>
</protein>
<dbReference type="EMBL" id="JABBNU010000002">
    <property type="protein sequence ID" value="NMM47644.1"/>
    <property type="molecule type" value="Genomic_DNA"/>
</dbReference>
<keyword evidence="3" id="KW-1185">Reference proteome</keyword>
<keyword evidence="1" id="KW-1133">Transmembrane helix</keyword>